<feature type="compositionally biased region" description="Acidic residues" evidence="2">
    <location>
        <begin position="650"/>
        <end position="687"/>
    </location>
</feature>
<accession>A0A8H2VF30</accession>
<gene>
    <name evidence="5" type="ORF">KABA2_04S03234</name>
</gene>
<name>A0A8H2VF30_9SACH</name>
<dbReference type="InterPro" id="IPR022210">
    <property type="entry name" value="TF_GCR1-like"/>
</dbReference>
<dbReference type="Proteomes" id="UP000644660">
    <property type="component" value="Unassembled WGS sequence"/>
</dbReference>
<evidence type="ECO:0000313" key="6">
    <source>
        <dbReference type="Proteomes" id="UP000644660"/>
    </source>
</evidence>
<evidence type="ECO:0000256" key="3">
    <source>
        <dbReference type="SAM" id="SignalP"/>
    </source>
</evidence>
<dbReference type="AlphaFoldDB" id="A0A8H2VF30"/>
<evidence type="ECO:0000313" key="5">
    <source>
        <dbReference type="EMBL" id="CAB4254305.1"/>
    </source>
</evidence>
<feature type="region of interest" description="Disordered" evidence="2">
    <location>
        <begin position="593"/>
        <end position="737"/>
    </location>
</feature>
<feature type="domain" description="Transcription activator GCR1-like" evidence="4">
    <location>
        <begin position="745"/>
        <end position="822"/>
    </location>
</feature>
<dbReference type="GO" id="GO:0000978">
    <property type="term" value="F:RNA polymerase II cis-regulatory region sequence-specific DNA binding"/>
    <property type="evidence" value="ECO:0007669"/>
    <property type="project" value="TreeGrafter"/>
</dbReference>
<evidence type="ECO:0000259" key="4">
    <source>
        <dbReference type="Pfam" id="PF12550"/>
    </source>
</evidence>
<evidence type="ECO:0000256" key="1">
    <source>
        <dbReference type="SAM" id="Coils"/>
    </source>
</evidence>
<feature type="compositionally biased region" description="Polar residues" evidence="2">
    <location>
        <begin position="622"/>
        <end position="633"/>
    </location>
</feature>
<feature type="compositionally biased region" description="Low complexity" evidence="2">
    <location>
        <begin position="412"/>
        <end position="443"/>
    </location>
</feature>
<dbReference type="GO" id="GO:0000981">
    <property type="term" value="F:DNA-binding transcription factor activity, RNA polymerase II-specific"/>
    <property type="evidence" value="ECO:0007669"/>
    <property type="project" value="TreeGrafter"/>
</dbReference>
<dbReference type="InterPro" id="IPR052146">
    <property type="entry name" value="HOT1"/>
</dbReference>
<feature type="region of interest" description="Disordered" evidence="2">
    <location>
        <begin position="533"/>
        <end position="559"/>
    </location>
</feature>
<dbReference type="RefSeq" id="XP_041406149.1">
    <property type="nucleotide sequence ID" value="XM_041550215.1"/>
</dbReference>
<dbReference type="EMBL" id="CAEFZW010000004">
    <property type="protein sequence ID" value="CAB4254305.1"/>
    <property type="molecule type" value="Genomic_DNA"/>
</dbReference>
<organism evidence="5 6">
    <name type="scientific">Maudiozyma barnettii</name>
    <dbReference type="NCBI Taxonomy" id="61262"/>
    <lineage>
        <taxon>Eukaryota</taxon>
        <taxon>Fungi</taxon>
        <taxon>Dikarya</taxon>
        <taxon>Ascomycota</taxon>
        <taxon>Saccharomycotina</taxon>
        <taxon>Saccharomycetes</taxon>
        <taxon>Saccharomycetales</taxon>
        <taxon>Saccharomycetaceae</taxon>
        <taxon>Maudiozyma</taxon>
    </lineage>
</organism>
<reference evidence="5 6" key="1">
    <citation type="submission" date="2020-05" db="EMBL/GenBank/DDBJ databases">
        <authorList>
            <person name="Casaregola S."/>
            <person name="Devillers H."/>
            <person name="Grondin C."/>
        </authorList>
    </citation>
    <scope>NUCLEOTIDE SEQUENCE [LARGE SCALE GENOMIC DNA]</scope>
    <source>
        <strain evidence="5 6">CLIB 1767</strain>
    </source>
</reference>
<dbReference type="Pfam" id="PF12550">
    <property type="entry name" value="GCR1_C"/>
    <property type="match status" value="1"/>
</dbReference>
<dbReference type="PANTHER" id="PTHR37784">
    <property type="entry name" value="PROTEIN MSN1"/>
    <property type="match status" value="1"/>
</dbReference>
<comment type="caution">
    <text evidence="5">The sequence shown here is derived from an EMBL/GenBank/DDBJ whole genome shotgun (WGS) entry which is preliminary data.</text>
</comment>
<feature type="compositionally biased region" description="Low complexity" evidence="2">
    <location>
        <begin position="545"/>
        <end position="555"/>
    </location>
</feature>
<feature type="compositionally biased region" description="Polar residues" evidence="2">
    <location>
        <begin position="444"/>
        <end position="466"/>
    </location>
</feature>
<feature type="compositionally biased region" description="Polar residues" evidence="2">
    <location>
        <begin position="335"/>
        <end position="357"/>
    </location>
</feature>
<feature type="compositionally biased region" description="Low complexity" evidence="2">
    <location>
        <begin position="358"/>
        <end position="380"/>
    </location>
</feature>
<proteinExistence type="predicted"/>
<feature type="compositionally biased region" description="Polar residues" evidence="2">
    <location>
        <begin position="386"/>
        <end position="399"/>
    </location>
</feature>
<keyword evidence="1" id="KW-0175">Coiled coil</keyword>
<feature type="signal peptide" evidence="3">
    <location>
        <begin position="1"/>
        <end position="25"/>
    </location>
</feature>
<evidence type="ECO:0000256" key="2">
    <source>
        <dbReference type="SAM" id="MobiDB-lite"/>
    </source>
</evidence>
<dbReference type="GO" id="GO:0060963">
    <property type="term" value="P:positive regulation of ribosomal protein gene transcription by RNA polymerase II"/>
    <property type="evidence" value="ECO:0007669"/>
    <property type="project" value="TreeGrafter"/>
</dbReference>
<sequence length="846" mass="95099">MCFFPVPSHIVFFLFIGCNTDPTRTRDCHCGSLYIALLHTYISFYLIKIVENSHFGHQYYKCLLLLSFEQKLKMDEKQADNVTTDVLKQQMNNNSSNNNNSNIDNNVVVPIPVPMNGMQPLDLLGLDKQKQQESNMIENGQHARSPLAAMNYNANPTIRSQSNTNTNANANANVNVGNDISSVNSLPNLNIRQFTRNANVTPSLSISSTNTESTSNRLRLFQRMEELSARLIAMEEQFQNLTGKMEQQTSMISNLKISMTQILQSTINDQFKVLQKQNETMFNNHFHRLITLQQSIQPQQEDETKFALDLLNSISNISANYLAHRQQGFVGNGVSIHTQDGQPSPLNKSNTNSNSRINLHSSNSKSNLKDNNTSSSNNTSPLYQLPSFTNRNKTFTLNPNGIKKRKRHHHSNTNNNNSNNNNNNNNNNSNNNNSNNNSNNNNNPHQNENLHPNKLNKTTPNFQSSAPPADLLNMPIILPTDPFTGLAPLVQNPVTNPIVPVPAHIINGNTRANHPNGIPTLPQTLQVPITLSRNNTNGTVKNGNDRTTANGNNNNSLQQDQTNVSTSIALPISMQLPLPSHGQPQIANTNATSIHKESKNKNNQEDDDDDDGYQEDDESDNVNANGNKIGSTDFSKDATSKGNSARGIPNDDEDEDDDENEEYDEEDDEDDDMDDENFEEDEVDEDINGARGKNKKTNPVKKTVAAKKKRIIKKIIDGPKESPRKDDSKKTEPANDTDINSEINYTLIKAPNNVRTIWEEYVYGIDGNPSIRGLEEKYGNKWRLTKNRKTFSRRKRLYKFILNGIDKGKTADEMMKTLEEKRLYKDENGEIKRRTIGWLQQSLTGI</sequence>
<feature type="compositionally biased region" description="Basic residues" evidence="2">
    <location>
        <begin position="402"/>
        <end position="411"/>
    </location>
</feature>
<keyword evidence="3" id="KW-0732">Signal</keyword>
<feature type="compositionally biased region" description="Basic and acidic residues" evidence="2">
    <location>
        <begin position="594"/>
        <end position="604"/>
    </location>
</feature>
<protein>
    <submittedName>
        <fullName evidence="5">Similar to Saccharomyces cerevisiae YMR172W HOT1 Transcription factor required for the transient induction of glycerol biosynthetic genes GPD1 and GPP2 in response to high osmolarity</fullName>
    </submittedName>
</protein>
<feature type="compositionally biased region" description="Acidic residues" evidence="2">
    <location>
        <begin position="605"/>
        <end position="620"/>
    </location>
</feature>
<feature type="compositionally biased region" description="Basic and acidic residues" evidence="2">
    <location>
        <begin position="714"/>
        <end position="733"/>
    </location>
</feature>
<feature type="compositionally biased region" description="Basic residues" evidence="2">
    <location>
        <begin position="692"/>
        <end position="713"/>
    </location>
</feature>
<feature type="region of interest" description="Disordered" evidence="2">
    <location>
        <begin position="333"/>
        <end position="467"/>
    </location>
</feature>
<feature type="coiled-coil region" evidence="1">
    <location>
        <begin position="217"/>
        <end position="244"/>
    </location>
</feature>
<dbReference type="PANTHER" id="PTHR37784:SF2">
    <property type="entry name" value="HIGH-OSMOLARITY-INDUCED TRANSCRIPTION PROTEIN 1"/>
    <property type="match status" value="1"/>
</dbReference>
<keyword evidence="6" id="KW-1185">Reference proteome</keyword>
<feature type="chain" id="PRO_5034369150" evidence="3">
    <location>
        <begin position="26"/>
        <end position="846"/>
    </location>
</feature>
<dbReference type="GeneID" id="64857294"/>